<reference evidence="2 3" key="1">
    <citation type="submission" date="2017-03" db="EMBL/GenBank/DDBJ databases">
        <title>Genome sequence of Geothermobacter sp. EPR-M, Deep-Sea Iron Reducer.</title>
        <authorList>
            <person name="Tully B."/>
            <person name="Savalia P."/>
            <person name="Abuyen K."/>
            <person name="Baughan C."/>
            <person name="Romero E."/>
            <person name="Ronkowski C."/>
            <person name="Torres B."/>
            <person name="Tremblay J."/>
            <person name="Trujillo A."/>
            <person name="Tyler M."/>
            <person name="Perez-Rodriguez I."/>
            <person name="Amend J."/>
        </authorList>
    </citation>
    <scope>NUCLEOTIDE SEQUENCE [LARGE SCALE GENOMIC DNA]</scope>
    <source>
        <strain evidence="2 3">EPR-M</strain>
    </source>
</reference>
<protein>
    <submittedName>
        <fullName evidence="2">Uncharacterized protein</fullName>
    </submittedName>
</protein>
<feature type="region of interest" description="Disordered" evidence="1">
    <location>
        <begin position="69"/>
        <end position="115"/>
    </location>
</feature>
<comment type="caution">
    <text evidence="2">The sequence shown here is derived from an EMBL/GenBank/DDBJ whole genome shotgun (WGS) entry which is preliminary data.</text>
</comment>
<dbReference type="AlphaFoldDB" id="A0A1X0YCK6"/>
<proteinExistence type="predicted"/>
<evidence type="ECO:0000313" key="3">
    <source>
        <dbReference type="Proteomes" id="UP000193136"/>
    </source>
</evidence>
<name>A0A1X0YCK6_9BACT</name>
<dbReference type="EMBL" id="NAAD01000002">
    <property type="protein sequence ID" value="ORJ62908.1"/>
    <property type="molecule type" value="Genomic_DNA"/>
</dbReference>
<organism evidence="2 3">
    <name type="scientific">Geothermobacter hydrogeniphilus</name>
    <dbReference type="NCBI Taxonomy" id="1969733"/>
    <lineage>
        <taxon>Bacteria</taxon>
        <taxon>Pseudomonadati</taxon>
        <taxon>Thermodesulfobacteriota</taxon>
        <taxon>Desulfuromonadia</taxon>
        <taxon>Desulfuromonadales</taxon>
        <taxon>Geothermobacteraceae</taxon>
        <taxon>Geothermobacter</taxon>
    </lineage>
</organism>
<dbReference type="STRING" id="1969733.B5V00_02295"/>
<keyword evidence="3" id="KW-1185">Reference proteome</keyword>
<dbReference type="Proteomes" id="UP000193136">
    <property type="component" value="Unassembled WGS sequence"/>
</dbReference>
<feature type="compositionally biased region" description="Basic residues" evidence="1">
    <location>
        <begin position="105"/>
        <end position="115"/>
    </location>
</feature>
<evidence type="ECO:0000313" key="2">
    <source>
        <dbReference type="EMBL" id="ORJ62908.1"/>
    </source>
</evidence>
<gene>
    <name evidence="2" type="ORF">B5V00_02295</name>
</gene>
<evidence type="ECO:0000256" key="1">
    <source>
        <dbReference type="SAM" id="MobiDB-lite"/>
    </source>
</evidence>
<accession>A0A1X0YCK6</accession>
<sequence length="115" mass="12926">MPPATRFTFLGLFVKDNRQSVFLAAGDELFIVSEGTRFGKENQFQVEEMNADEIIIRQQGRSALIRVDLKDAEDSPSPLPGMAAQPGTTSDEPMPQHPVPPIRRPQLKSFKRYQP</sequence>